<proteinExistence type="predicted"/>
<reference evidence="1 2" key="1">
    <citation type="submission" date="2020-07" db="EMBL/GenBank/DDBJ databases">
        <title>Comparative genomics of pyrophilous fungi reveals a link between fire events and developmental genes.</title>
        <authorList>
            <consortium name="DOE Joint Genome Institute"/>
            <person name="Steindorff A.S."/>
            <person name="Carver A."/>
            <person name="Calhoun S."/>
            <person name="Stillman K."/>
            <person name="Liu H."/>
            <person name="Lipzen A."/>
            <person name="Pangilinan J."/>
            <person name="Labutti K."/>
            <person name="Bruns T.D."/>
            <person name="Grigoriev I.V."/>
        </authorList>
    </citation>
    <scope>NUCLEOTIDE SEQUENCE [LARGE SCALE GENOMIC DNA]</scope>
    <source>
        <strain evidence="1 2">CBS 144469</strain>
    </source>
</reference>
<comment type="caution">
    <text evidence="1">The sequence shown here is derived from an EMBL/GenBank/DDBJ whole genome shotgun (WGS) entry which is preliminary data.</text>
</comment>
<organism evidence="1 2">
    <name type="scientific">Ephemerocybe angulata</name>
    <dbReference type="NCBI Taxonomy" id="980116"/>
    <lineage>
        <taxon>Eukaryota</taxon>
        <taxon>Fungi</taxon>
        <taxon>Dikarya</taxon>
        <taxon>Basidiomycota</taxon>
        <taxon>Agaricomycotina</taxon>
        <taxon>Agaricomycetes</taxon>
        <taxon>Agaricomycetidae</taxon>
        <taxon>Agaricales</taxon>
        <taxon>Agaricineae</taxon>
        <taxon>Psathyrellaceae</taxon>
        <taxon>Ephemerocybe</taxon>
    </lineage>
</organism>
<evidence type="ECO:0000313" key="1">
    <source>
        <dbReference type="EMBL" id="KAF6747027.1"/>
    </source>
</evidence>
<protein>
    <submittedName>
        <fullName evidence="1">Uncharacterized protein</fullName>
    </submittedName>
</protein>
<evidence type="ECO:0000313" key="2">
    <source>
        <dbReference type="Proteomes" id="UP000521943"/>
    </source>
</evidence>
<gene>
    <name evidence="1" type="ORF">DFP72DRAFT_854881</name>
</gene>
<keyword evidence="2" id="KW-1185">Reference proteome</keyword>
<accession>A0A8H6HIX1</accession>
<sequence length="256" mass="29206">MPPLRRAIARKKAQNRRHYLLLKPPPTLSPALVHHLKMPISWMKTWSIYERFSQGQEMLVLDEVELDKSSLDILVGLPPYPAALTSLEHFEDVWESIAGALHGRMVYRYKLEMEGQAERMRGASEGDVREELWRMYASLLKQYKQLSAALGATPMYKYSPTETIIYANVLWAARLISYAVEDIRALICGYSYLLRPMTEHYVDFQAPTPESLLLCKRTILVGISSQSLMNELGPLSVHLSSFKSHSMLTLSPPPEL</sequence>
<dbReference type="AlphaFoldDB" id="A0A8H6HIX1"/>
<dbReference type="Proteomes" id="UP000521943">
    <property type="component" value="Unassembled WGS sequence"/>
</dbReference>
<name>A0A8H6HIX1_9AGAR</name>
<dbReference type="EMBL" id="JACGCI010000086">
    <property type="protein sequence ID" value="KAF6747027.1"/>
    <property type="molecule type" value="Genomic_DNA"/>
</dbReference>